<protein>
    <recommendedName>
        <fullName evidence="4">Clp1</fullName>
    </recommendedName>
</protein>
<feature type="compositionally biased region" description="Pro residues" evidence="1">
    <location>
        <begin position="76"/>
        <end position="87"/>
    </location>
</feature>
<evidence type="ECO:0000313" key="3">
    <source>
        <dbReference type="Proteomes" id="UP000467700"/>
    </source>
</evidence>
<reference evidence="2 3" key="1">
    <citation type="submission" date="2020-01" db="EMBL/GenBank/DDBJ databases">
        <authorList>
            <person name="Gupta K D."/>
        </authorList>
    </citation>
    <scope>NUCLEOTIDE SEQUENCE [LARGE SCALE GENOMIC DNA]</scope>
</reference>
<dbReference type="AlphaFoldDB" id="A0A8S0WMR9"/>
<evidence type="ECO:0000313" key="2">
    <source>
        <dbReference type="EMBL" id="CAA7266197.1"/>
    </source>
</evidence>
<evidence type="ECO:0000256" key="1">
    <source>
        <dbReference type="SAM" id="MobiDB-lite"/>
    </source>
</evidence>
<comment type="caution">
    <text evidence="2">The sequence shown here is derived from an EMBL/GenBank/DDBJ whole genome shotgun (WGS) entry which is preliminary data.</text>
</comment>
<dbReference type="OrthoDB" id="2570975at2759"/>
<dbReference type="Proteomes" id="UP000467700">
    <property type="component" value="Unassembled WGS sequence"/>
</dbReference>
<feature type="compositionally biased region" description="Basic residues" evidence="1">
    <location>
        <begin position="137"/>
        <end position="151"/>
    </location>
</feature>
<organism evidence="2 3">
    <name type="scientific">Cyclocybe aegerita</name>
    <name type="common">Black poplar mushroom</name>
    <name type="synonym">Agrocybe aegerita</name>
    <dbReference type="NCBI Taxonomy" id="1973307"/>
    <lineage>
        <taxon>Eukaryota</taxon>
        <taxon>Fungi</taxon>
        <taxon>Dikarya</taxon>
        <taxon>Basidiomycota</taxon>
        <taxon>Agaricomycotina</taxon>
        <taxon>Agaricomycetes</taxon>
        <taxon>Agaricomycetidae</taxon>
        <taxon>Agaricales</taxon>
        <taxon>Agaricineae</taxon>
        <taxon>Bolbitiaceae</taxon>
        <taxon>Cyclocybe</taxon>
    </lineage>
</organism>
<keyword evidence="3" id="KW-1185">Reference proteome</keyword>
<evidence type="ECO:0008006" key="4">
    <source>
        <dbReference type="Google" id="ProtNLM"/>
    </source>
</evidence>
<proteinExistence type="predicted"/>
<feature type="region of interest" description="Disordered" evidence="1">
    <location>
        <begin position="125"/>
        <end position="151"/>
    </location>
</feature>
<feature type="region of interest" description="Disordered" evidence="1">
    <location>
        <begin position="436"/>
        <end position="457"/>
    </location>
</feature>
<accession>A0A8S0WMR9</accession>
<gene>
    <name evidence="2" type="ORF">AAE3_LOCUS8471</name>
</gene>
<feature type="region of interest" description="Disordered" evidence="1">
    <location>
        <begin position="62"/>
        <end position="108"/>
    </location>
</feature>
<name>A0A8S0WMR9_CYCAE</name>
<sequence length="457" mass="49229">MTSLSRGGTPRMRCSVELSSLRSASLRCAWDYEASRQNFLTIVPPSRRAPNLLPTTRYLEAPTMNADPHSASTSPPLNPKSPAPPTISPMVLRPNNLNATASPPPMGSKALVTRLTSSLGSRRLRTSGMANRPSKSMLKHTKKVRGAKSKPSVRFKVTTIPTIPTATTDVEMVDARPAPSRTFTVGFPKELARPELKEIAPETITAIAPGLGETDLEYLRDSLQGLAPELLQSLSSIKASPPPNSLPKELAVVVNDMTTVLPTHMLAIYGTKTKLNPGPCKVTLYPAHSLVLAAHCAHLPQFPPALPVPEHVSGEQEVTLPVWALRLPSPATYPQLSIYLYNKNVEGLMKSLLPMPAPQTFLEDSVHGVVPFASQLAETFTVQALVKHTVMVHGLWQNACTLGVFDEQLWECMDAMWQVLLTALAIATGNPQTMIESEPVAQPSSSSSTSSAIPATA</sequence>
<dbReference type="EMBL" id="CACVBS010000053">
    <property type="protein sequence ID" value="CAA7266197.1"/>
    <property type="molecule type" value="Genomic_DNA"/>
</dbReference>